<accession>A0A6A5GM96</accession>
<sequence>MTTRVPSNYTSLIDDIKHLATPSNSTSLMSSEDGVELVTDSPFPSPADPFEDYVNVTDYTIVEVKNGKNGTESVTVFEFLNMEPWVVYTVCGVAAVAVILAIIGLVVWLKKHKTRVINETTDPTLATNFPDNDGIFSCCCKSKPKISMDHRQNSSSNLEFYGRPALPQSAYQTERPKSADSMAISTSNMAMYIDEIEGIPSREIPQSQRRELPKFRYQQYQMQS</sequence>
<evidence type="ECO:0000256" key="2">
    <source>
        <dbReference type="SAM" id="Phobius"/>
    </source>
</evidence>
<evidence type="ECO:0000313" key="4">
    <source>
        <dbReference type="Proteomes" id="UP000483820"/>
    </source>
</evidence>
<dbReference type="AlphaFoldDB" id="A0A6A5GM96"/>
<feature type="transmembrane region" description="Helical" evidence="2">
    <location>
        <begin position="85"/>
        <end position="109"/>
    </location>
</feature>
<protein>
    <submittedName>
        <fullName evidence="3">Uncharacterized protein</fullName>
    </submittedName>
</protein>
<gene>
    <name evidence="3" type="ORF">GCK72_022018</name>
</gene>
<feature type="region of interest" description="Disordered" evidence="1">
    <location>
        <begin position="200"/>
        <end position="224"/>
    </location>
</feature>
<proteinExistence type="predicted"/>
<dbReference type="KEGG" id="crq:GCK72_022018"/>
<keyword evidence="2" id="KW-0472">Membrane</keyword>
<dbReference type="EMBL" id="WUAV01000005">
    <property type="protein sequence ID" value="KAF1755449.1"/>
    <property type="molecule type" value="Genomic_DNA"/>
</dbReference>
<evidence type="ECO:0000313" key="3">
    <source>
        <dbReference type="EMBL" id="KAF1755449.1"/>
    </source>
</evidence>
<organism evidence="3 4">
    <name type="scientific">Caenorhabditis remanei</name>
    <name type="common">Caenorhabditis vulgaris</name>
    <dbReference type="NCBI Taxonomy" id="31234"/>
    <lineage>
        <taxon>Eukaryota</taxon>
        <taxon>Metazoa</taxon>
        <taxon>Ecdysozoa</taxon>
        <taxon>Nematoda</taxon>
        <taxon>Chromadorea</taxon>
        <taxon>Rhabditida</taxon>
        <taxon>Rhabditina</taxon>
        <taxon>Rhabditomorpha</taxon>
        <taxon>Rhabditoidea</taxon>
        <taxon>Rhabditidae</taxon>
        <taxon>Peloderinae</taxon>
        <taxon>Caenorhabditis</taxon>
    </lineage>
</organism>
<dbReference type="RefSeq" id="XP_003105293.2">
    <property type="nucleotide sequence ID" value="XM_003105245.2"/>
</dbReference>
<dbReference type="CTD" id="9816253"/>
<reference evidence="3 4" key="1">
    <citation type="submission" date="2019-12" db="EMBL/GenBank/DDBJ databases">
        <title>Chromosome-level assembly of the Caenorhabditis remanei genome.</title>
        <authorList>
            <person name="Teterina A.A."/>
            <person name="Willis J.H."/>
            <person name="Phillips P.C."/>
        </authorList>
    </citation>
    <scope>NUCLEOTIDE SEQUENCE [LARGE SCALE GENOMIC DNA]</scope>
    <source>
        <strain evidence="3 4">PX506</strain>
        <tissue evidence="3">Whole organism</tissue>
    </source>
</reference>
<dbReference type="Proteomes" id="UP000483820">
    <property type="component" value="Chromosome V"/>
</dbReference>
<comment type="caution">
    <text evidence="3">The sequence shown here is derived from an EMBL/GenBank/DDBJ whole genome shotgun (WGS) entry which is preliminary data.</text>
</comment>
<name>A0A6A5GM96_CAERE</name>
<evidence type="ECO:0000256" key="1">
    <source>
        <dbReference type="SAM" id="MobiDB-lite"/>
    </source>
</evidence>
<keyword evidence="2" id="KW-0812">Transmembrane</keyword>
<dbReference type="GeneID" id="9816253"/>
<keyword evidence="2" id="KW-1133">Transmembrane helix</keyword>